<feature type="compositionally biased region" description="Polar residues" evidence="5">
    <location>
        <begin position="240"/>
        <end position="251"/>
    </location>
</feature>
<dbReference type="Proteomes" id="UP000823674">
    <property type="component" value="Chromosome A03"/>
</dbReference>
<gene>
    <name evidence="7" type="primary">A03p070880.1_BraROA</name>
    <name evidence="7" type="ORF">IGI04_013917</name>
</gene>
<accession>A0ABQ7NA69</accession>
<dbReference type="Gene3D" id="3.40.50.1440">
    <property type="entry name" value="Tubulin/FtsZ, GTPase domain"/>
    <property type="match status" value="1"/>
</dbReference>
<dbReference type="InterPro" id="IPR009057">
    <property type="entry name" value="Homeodomain-like_sf"/>
</dbReference>
<comment type="subcellular location">
    <subcellularLocation>
        <location evidence="1">Nucleus</location>
    </subcellularLocation>
</comment>
<dbReference type="SUPFAM" id="SSF46689">
    <property type="entry name" value="Homeodomain-like"/>
    <property type="match status" value="1"/>
</dbReference>
<dbReference type="InterPro" id="IPR001005">
    <property type="entry name" value="SANT/Myb"/>
</dbReference>
<dbReference type="InterPro" id="IPR049942">
    <property type="entry name" value="DML1/Misato"/>
</dbReference>
<dbReference type="Gene3D" id="1.10.10.60">
    <property type="entry name" value="Homeodomain-like"/>
    <property type="match status" value="1"/>
</dbReference>
<dbReference type="PANTHER" id="PTHR13391">
    <property type="entry name" value="MITOCHONDRIAL DISTRIBUTION REGULATOR MISATO"/>
    <property type="match status" value="1"/>
</dbReference>
<evidence type="ECO:0000256" key="5">
    <source>
        <dbReference type="SAM" id="MobiDB-lite"/>
    </source>
</evidence>
<keyword evidence="3" id="KW-0804">Transcription</keyword>
<keyword evidence="8" id="KW-1185">Reference proteome</keyword>
<dbReference type="EMBL" id="JADBGQ010000003">
    <property type="protein sequence ID" value="KAG5407798.1"/>
    <property type="molecule type" value="Genomic_DNA"/>
</dbReference>
<dbReference type="InterPro" id="IPR058673">
    <property type="entry name" value="HHO5-like_N"/>
</dbReference>
<keyword evidence="4" id="KW-0539">Nucleus</keyword>
<evidence type="ECO:0000313" key="7">
    <source>
        <dbReference type="EMBL" id="KAG5407798.1"/>
    </source>
</evidence>
<keyword evidence="2" id="KW-0805">Transcription regulation</keyword>
<evidence type="ECO:0000256" key="4">
    <source>
        <dbReference type="ARBA" id="ARBA00023242"/>
    </source>
</evidence>
<dbReference type="Pfam" id="PF10644">
    <property type="entry name" value="Misat_Tub_SegII"/>
    <property type="match status" value="1"/>
</dbReference>
<name>A0ABQ7NA69_BRACM</name>
<dbReference type="Pfam" id="PF26575">
    <property type="entry name" value="HHO5_N"/>
    <property type="match status" value="1"/>
</dbReference>
<feature type="region of interest" description="Disordered" evidence="5">
    <location>
        <begin position="375"/>
        <end position="398"/>
    </location>
</feature>
<dbReference type="PANTHER" id="PTHR13391:SF0">
    <property type="entry name" value="PROTEIN MISATO HOMOLOG 1"/>
    <property type="match status" value="1"/>
</dbReference>
<evidence type="ECO:0000256" key="1">
    <source>
        <dbReference type="ARBA" id="ARBA00004123"/>
    </source>
</evidence>
<reference evidence="7 8" key="1">
    <citation type="submission" date="2021-03" db="EMBL/GenBank/DDBJ databases">
        <authorList>
            <person name="King G.J."/>
            <person name="Bancroft I."/>
            <person name="Baten A."/>
            <person name="Bloomfield J."/>
            <person name="Borpatragohain P."/>
            <person name="He Z."/>
            <person name="Irish N."/>
            <person name="Irwin J."/>
            <person name="Liu K."/>
            <person name="Mauleon R.P."/>
            <person name="Moore J."/>
            <person name="Morris R."/>
            <person name="Ostergaard L."/>
            <person name="Wang B."/>
            <person name="Wells R."/>
        </authorList>
    </citation>
    <scope>NUCLEOTIDE SEQUENCE [LARGE SCALE GENOMIC DNA]</scope>
    <source>
        <strain evidence="7">R-o-18</strain>
        <tissue evidence="7">Leaf</tissue>
    </source>
</reference>
<evidence type="ECO:0000256" key="2">
    <source>
        <dbReference type="ARBA" id="ARBA00023015"/>
    </source>
</evidence>
<proteinExistence type="predicted"/>
<evidence type="ECO:0000256" key="3">
    <source>
        <dbReference type="ARBA" id="ARBA00023163"/>
    </source>
</evidence>
<feature type="region of interest" description="Disordered" evidence="5">
    <location>
        <begin position="240"/>
        <end position="291"/>
    </location>
</feature>
<comment type="caution">
    <text evidence="7">The sequence shown here is derived from an EMBL/GenBank/DDBJ whole genome shotgun (WGS) entry which is preliminary data.</text>
</comment>
<organism evidence="7 8">
    <name type="scientific">Brassica rapa subsp. trilocularis</name>
    <dbReference type="NCBI Taxonomy" id="1813537"/>
    <lineage>
        <taxon>Eukaryota</taxon>
        <taxon>Viridiplantae</taxon>
        <taxon>Streptophyta</taxon>
        <taxon>Embryophyta</taxon>
        <taxon>Tracheophyta</taxon>
        <taxon>Spermatophyta</taxon>
        <taxon>Magnoliopsida</taxon>
        <taxon>eudicotyledons</taxon>
        <taxon>Gunneridae</taxon>
        <taxon>Pentapetalae</taxon>
        <taxon>rosids</taxon>
        <taxon>malvids</taxon>
        <taxon>Brassicales</taxon>
        <taxon>Brassicaceae</taxon>
        <taxon>Brassiceae</taxon>
        <taxon>Brassica</taxon>
    </lineage>
</organism>
<feature type="compositionally biased region" description="Polar residues" evidence="5">
    <location>
        <begin position="375"/>
        <end position="391"/>
    </location>
</feature>
<dbReference type="PROSITE" id="PS51294">
    <property type="entry name" value="HTH_MYB"/>
    <property type="match status" value="1"/>
</dbReference>
<dbReference type="InterPro" id="IPR036525">
    <property type="entry name" value="Tubulin/FtsZ_GTPase_sf"/>
</dbReference>
<protein>
    <recommendedName>
        <fullName evidence="6">HTH myb-type domain-containing protein</fullName>
    </recommendedName>
</protein>
<dbReference type="InterPro" id="IPR006447">
    <property type="entry name" value="Myb_dom_plants"/>
</dbReference>
<dbReference type="Pfam" id="PF00249">
    <property type="entry name" value="Myb_DNA-binding"/>
    <property type="match status" value="1"/>
</dbReference>
<dbReference type="CDD" id="cd06060">
    <property type="entry name" value="misato"/>
    <property type="match status" value="1"/>
</dbReference>
<dbReference type="InterPro" id="IPR017930">
    <property type="entry name" value="Myb_dom"/>
</dbReference>
<evidence type="ECO:0000259" key="6">
    <source>
        <dbReference type="PROSITE" id="PS51294"/>
    </source>
</evidence>
<evidence type="ECO:0000313" key="8">
    <source>
        <dbReference type="Proteomes" id="UP000823674"/>
    </source>
</evidence>
<dbReference type="SUPFAM" id="SSF52490">
    <property type="entry name" value="Tubulin nucleotide-binding domain-like"/>
    <property type="match status" value="1"/>
</dbReference>
<dbReference type="NCBIfam" id="TIGR01557">
    <property type="entry name" value="myb_SHAQKYF"/>
    <property type="match status" value="1"/>
</dbReference>
<sequence>MVQTDTDRTMGLNLNLYSLAKPLSQFLNDVTKIKDNHSKLFEIDEYVGKLEEERKKIDVFKRELPLCMLLMNEAIERLKGEASSVILEIDNKKNWMNSAQLWISNTNSQLPSTNGEEDRCVTQTCSNNNNSNQGGAILSFNVPPRPPPLSLRTPILTDYSSRNEQSHPIQKKELRRRWSEDLHRRFLDALQMIGGSQVATPKQIRDIMKVDGLTNDEIKSHLQKYRMHIHKHPAKILTASDQHGLSTSDSPQGPLVDRSLFSNNGHSSEEEEKSDGRSWKSESRKKRQGERRMREIVTIQVGELANFVGSHFWNFQDELLGLASDPESDPIFRNNNLNMDVLYRSGETQQGVSTYTPRLLSINFKGSLGSMSSHGTLYNQGSSSRSDSSKTWFGDVDTQRSEPRKRNLFQQTLYEEEAQAEIEDKDIVGSLEETVECWTDFSKSHYHPQTLYELNGLWMDSHDFNNYGAGKDLFSEASRDFLETMADDYTNVPVLLYSLRSPVAQKKTVINKLHDAVSFSRLSSFCKLFTPIGLPSLRGMKYLNLGDEKPYRSSAVYAAALHSSTLPFRMQHTSSDSTQESNAMDVNTLVQLLTNRGRQNIVAILDSAMPAPTLAAKQLEKTLLTNLQALTPEVAEDVEDNQSVESMCILGALRSEDQEATVSEVRNAVDASYDEQSRPLFCNLSVSRVPLPVPLPFPSIFGNLVGRRGEILSSPASDLMCRGSLDVHSVPVATRWRSSSAVLPFLESRMVNLEKLGIQWGAVGSDVVRTWGFGREELQEMRENLAKMVSELSPHQFLESSDSD</sequence>
<dbReference type="InterPro" id="IPR019605">
    <property type="entry name" value="Misato_II_tubulin-like"/>
</dbReference>
<feature type="domain" description="HTH myb-type" evidence="6">
    <location>
        <begin position="170"/>
        <end position="230"/>
    </location>
</feature>